<accession>A0ABP0CSD2</accession>
<sequence length="240" mass="27115">MSNPQRVYFFPDDWHASPESTPDVGSVVTSIDSSWTTLIGPEQFQSRIIEQLYESGVYNIPHESRTFAAFLAAQPGAVNANNYQDDGLKQLVHSGYSIFSWQPTGEDLKKIAKDANVVTFASYLPSSTPKYVYVVTAVRVVRNLRINESGDRDNISTNQYKFGFRVKRLELKQKERKVVVKDKGDYTRGALYDDNPPALTTDEPDEYNIETTEDGWLVEIQGDIVETGSDGEKENWITLE</sequence>
<evidence type="ECO:0000313" key="2">
    <source>
        <dbReference type="Proteomes" id="UP001642406"/>
    </source>
</evidence>
<dbReference type="EMBL" id="CAWUHC010000134">
    <property type="protein sequence ID" value="CAK7234923.1"/>
    <property type="molecule type" value="Genomic_DNA"/>
</dbReference>
<gene>
    <name evidence="1" type="ORF">SBRCBS47491_009116</name>
</gene>
<comment type="caution">
    <text evidence="1">The sequence shown here is derived from an EMBL/GenBank/DDBJ whole genome shotgun (WGS) entry which is preliminary data.</text>
</comment>
<protein>
    <submittedName>
        <fullName evidence="1">Uncharacterized protein</fullName>
    </submittedName>
</protein>
<name>A0ABP0CSD2_9PEZI</name>
<proteinExistence type="predicted"/>
<dbReference type="Proteomes" id="UP001642406">
    <property type="component" value="Unassembled WGS sequence"/>
</dbReference>
<organism evidence="1 2">
    <name type="scientific">Sporothrix bragantina</name>
    <dbReference type="NCBI Taxonomy" id="671064"/>
    <lineage>
        <taxon>Eukaryota</taxon>
        <taxon>Fungi</taxon>
        <taxon>Dikarya</taxon>
        <taxon>Ascomycota</taxon>
        <taxon>Pezizomycotina</taxon>
        <taxon>Sordariomycetes</taxon>
        <taxon>Sordariomycetidae</taxon>
        <taxon>Ophiostomatales</taxon>
        <taxon>Ophiostomataceae</taxon>
        <taxon>Sporothrix</taxon>
    </lineage>
</organism>
<evidence type="ECO:0000313" key="1">
    <source>
        <dbReference type="EMBL" id="CAK7234923.1"/>
    </source>
</evidence>
<reference evidence="1 2" key="1">
    <citation type="submission" date="2024-01" db="EMBL/GenBank/DDBJ databases">
        <authorList>
            <person name="Allen C."/>
            <person name="Tagirdzhanova G."/>
        </authorList>
    </citation>
    <scope>NUCLEOTIDE SEQUENCE [LARGE SCALE GENOMIC DNA]</scope>
</reference>
<keyword evidence="2" id="KW-1185">Reference proteome</keyword>